<dbReference type="RefSeq" id="WP_013763805.1">
    <property type="nucleotide sequence ID" value="NC_015510.1"/>
</dbReference>
<dbReference type="PROSITE" id="PS50005">
    <property type="entry name" value="TPR"/>
    <property type="match status" value="2"/>
</dbReference>
<accession>F4KW63</accession>
<dbReference type="InterPro" id="IPR006664">
    <property type="entry name" value="OMP_bac"/>
</dbReference>
<evidence type="ECO:0000313" key="7">
    <source>
        <dbReference type="EMBL" id="AEE49251.1"/>
    </source>
</evidence>
<keyword evidence="4" id="KW-0802">TPR repeat</keyword>
<reference evidence="7 8" key="1">
    <citation type="journal article" date="2011" name="Stand. Genomic Sci.">
        <title>Complete genome sequence of Haliscomenobacter hydrossis type strain (O).</title>
        <authorList>
            <consortium name="US DOE Joint Genome Institute (JGI-PGF)"/>
            <person name="Daligault H."/>
            <person name="Lapidus A."/>
            <person name="Zeytun A."/>
            <person name="Nolan M."/>
            <person name="Lucas S."/>
            <person name="Del Rio T.G."/>
            <person name="Tice H."/>
            <person name="Cheng J.F."/>
            <person name="Tapia R."/>
            <person name="Han C."/>
            <person name="Goodwin L."/>
            <person name="Pitluck S."/>
            <person name="Liolios K."/>
            <person name="Pagani I."/>
            <person name="Ivanova N."/>
            <person name="Huntemann M."/>
            <person name="Mavromatis K."/>
            <person name="Mikhailova N."/>
            <person name="Pati A."/>
            <person name="Chen A."/>
            <person name="Palaniappan K."/>
            <person name="Land M."/>
            <person name="Hauser L."/>
            <person name="Brambilla E.M."/>
            <person name="Rohde M."/>
            <person name="Verbarg S."/>
            <person name="Goker M."/>
            <person name="Bristow J."/>
            <person name="Eisen J.A."/>
            <person name="Markowitz V."/>
            <person name="Hugenholtz P."/>
            <person name="Kyrpides N.C."/>
            <person name="Klenk H.P."/>
            <person name="Woyke T."/>
        </authorList>
    </citation>
    <scope>NUCLEOTIDE SEQUENCE [LARGE SCALE GENOMIC DNA]</scope>
    <source>
        <strain evidence="8">ATCC 27775 / DSM 1100 / LMG 10767 / O</strain>
    </source>
</reference>
<dbReference type="SUPFAM" id="SSF48452">
    <property type="entry name" value="TPR-like"/>
    <property type="match status" value="1"/>
</dbReference>
<feature type="repeat" description="TPR" evidence="4">
    <location>
        <begin position="65"/>
        <end position="98"/>
    </location>
</feature>
<dbReference type="AlphaFoldDB" id="F4KW63"/>
<dbReference type="Gene3D" id="2.120.10.30">
    <property type="entry name" value="TolB, C-terminal domain"/>
    <property type="match status" value="1"/>
</dbReference>
<sequence length="665" mass="75668">MRHKLTLLFFIGFSFFALCGLKGQPSSLVMAAQFTKEGDIAFTEKKYNKAIKLYKQALTISDSLHAARRGMAAAFEQTGNFQQALTAYLKVIEMSPKFSRAVYYEVGQLYYKMGQKMRAVTYFQQFQRLQLLDALSFTTNGLHEQNLESGYLEKLPNNIRACTVSQDTNVLLKDVSIFNLGSNINDKHDQYFPCLTNDQSLLFYTRMSATGRDEDLYYSIREVNGWRRGDAVGNTFNTKLDEGMSTLVRDGRRMFFTACKREDVIGVCDIWEAQIEGHEIREVKPIQGHPNSEKWESQAAISCDGRTLYFSSIREGGLGGADIWYSNKMLDGNWSAPKNMGPNINTAEDEESPFISNDGRTLFFTSTGHLSLGDQDIFMSFLNEKGVWGLPTNLGPEINSPFTERCFFLSADGRTGYFASNRPEGFGGMDIYQVKFKDPLYSEPMTFVEGFVKDSLSEKPLQTIVKIADRESIQTDKDGRFFICLSSNSLLHTEASVEGYLSYNRNFNIPIWDNKRFYSLELRLQPINVTAPVDSDKPKKTKVIEEDSVKTNMKVRKTQRYTKSFLFKFDSDEMEFNEQDKLDAFVATIAGKDIQRIEIDGYADDIGDNGYNLELSEKRAKKIALYLVDKGYPVTRIALKGYGEITDESLKKLNRKVELKIITLE</sequence>
<dbReference type="eggNOG" id="COG0823">
    <property type="taxonomic scope" value="Bacteria"/>
</dbReference>
<dbReference type="PANTHER" id="PTHR30329">
    <property type="entry name" value="STATOR ELEMENT OF FLAGELLAR MOTOR COMPLEX"/>
    <property type="match status" value="1"/>
</dbReference>
<dbReference type="SMART" id="SM00028">
    <property type="entry name" value="TPR"/>
    <property type="match status" value="3"/>
</dbReference>
<dbReference type="InterPro" id="IPR036737">
    <property type="entry name" value="OmpA-like_sf"/>
</dbReference>
<keyword evidence="3" id="KW-0998">Cell outer membrane</keyword>
<name>F4KW63_HALH1</name>
<dbReference type="Gene3D" id="1.25.40.10">
    <property type="entry name" value="Tetratricopeptide repeat domain"/>
    <property type="match status" value="1"/>
</dbReference>
<dbReference type="PANTHER" id="PTHR30329:SF21">
    <property type="entry name" value="LIPOPROTEIN YIAD-RELATED"/>
    <property type="match status" value="1"/>
</dbReference>
<dbReference type="STRING" id="760192.Halhy_1356"/>
<dbReference type="eggNOG" id="COG0457">
    <property type="taxonomic scope" value="Bacteria"/>
</dbReference>
<proteinExistence type="predicted"/>
<dbReference type="eggNOG" id="COG2885">
    <property type="taxonomic scope" value="Bacteria"/>
</dbReference>
<dbReference type="PRINTS" id="PR01021">
    <property type="entry name" value="OMPADOMAIN"/>
</dbReference>
<dbReference type="CDD" id="cd07185">
    <property type="entry name" value="OmpA_C-like"/>
    <property type="match status" value="1"/>
</dbReference>
<dbReference type="Pfam" id="PF07676">
    <property type="entry name" value="PD40"/>
    <property type="match status" value="3"/>
</dbReference>
<dbReference type="SUPFAM" id="SSF82171">
    <property type="entry name" value="DPP6 N-terminal domain-like"/>
    <property type="match status" value="1"/>
</dbReference>
<feature type="repeat" description="TPR" evidence="4">
    <location>
        <begin position="31"/>
        <end position="64"/>
    </location>
</feature>
<dbReference type="KEGG" id="hhy:Halhy_1356"/>
<dbReference type="Proteomes" id="UP000008461">
    <property type="component" value="Chromosome"/>
</dbReference>
<dbReference type="InterPro" id="IPR011990">
    <property type="entry name" value="TPR-like_helical_dom_sf"/>
</dbReference>
<dbReference type="InterPro" id="IPR011042">
    <property type="entry name" value="6-blade_b-propeller_TolB-like"/>
</dbReference>
<dbReference type="GO" id="GO:0009279">
    <property type="term" value="C:cell outer membrane"/>
    <property type="evidence" value="ECO:0007669"/>
    <property type="project" value="UniProtKB-SubCell"/>
</dbReference>
<dbReference type="InterPro" id="IPR019734">
    <property type="entry name" value="TPR_rpt"/>
</dbReference>
<evidence type="ECO:0000256" key="1">
    <source>
        <dbReference type="ARBA" id="ARBA00004442"/>
    </source>
</evidence>
<evidence type="ECO:0000256" key="5">
    <source>
        <dbReference type="PROSITE-ProRule" id="PRU00473"/>
    </source>
</evidence>
<dbReference type="PROSITE" id="PS51123">
    <property type="entry name" value="OMPA_2"/>
    <property type="match status" value="1"/>
</dbReference>
<comment type="subcellular location">
    <subcellularLocation>
        <location evidence="1">Cell outer membrane</location>
    </subcellularLocation>
</comment>
<dbReference type="InterPro" id="IPR011659">
    <property type="entry name" value="WD40"/>
</dbReference>
<protein>
    <submittedName>
        <fullName evidence="7">OmpA/MotB domain protein</fullName>
    </submittedName>
</protein>
<keyword evidence="2 5" id="KW-0472">Membrane</keyword>
<evidence type="ECO:0000259" key="6">
    <source>
        <dbReference type="PROSITE" id="PS51123"/>
    </source>
</evidence>
<gene>
    <name evidence="7" type="ordered locus">Halhy_1356</name>
</gene>
<dbReference type="EMBL" id="CP002691">
    <property type="protein sequence ID" value="AEE49251.1"/>
    <property type="molecule type" value="Genomic_DNA"/>
</dbReference>
<dbReference type="HOGENOM" id="CLU_014978_1_0_10"/>
<evidence type="ECO:0000256" key="3">
    <source>
        <dbReference type="ARBA" id="ARBA00023237"/>
    </source>
</evidence>
<dbReference type="OrthoDB" id="9809364at2"/>
<reference key="2">
    <citation type="submission" date="2011-04" db="EMBL/GenBank/DDBJ databases">
        <title>Complete sequence of chromosome of Haliscomenobacter hydrossis DSM 1100.</title>
        <authorList>
            <consortium name="US DOE Joint Genome Institute (JGI-PGF)"/>
            <person name="Lucas S."/>
            <person name="Han J."/>
            <person name="Lapidus A."/>
            <person name="Bruce D."/>
            <person name="Goodwin L."/>
            <person name="Pitluck S."/>
            <person name="Peters L."/>
            <person name="Kyrpides N."/>
            <person name="Mavromatis K."/>
            <person name="Ivanova N."/>
            <person name="Ovchinnikova G."/>
            <person name="Pagani I."/>
            <person name="Daligault H."/>
            <person name="Detter J.C."/>
            <person name="Han C."/>
            <person name="Land M."/>
            <person name="Hauser L."/>
            <person name="Markowitz V."/>
            <person name="Cheng J.-F."/>
            <person name="Hugenholtz P."/>
            <person name="Woyke T."/>
            <person name="Wu D."/>
            <person name="Verbarg S."/>
            <person name="Frueling A."/>
            <person name="Brambilla E."/>
            <person name="Klenk H.-P."/>
            <person name="Eisen J.A."/>
        </authorList>
    </citation>
    <scope>NUCLEOTIDE SEQUENCE</scope>
    <source>
        <strain>DSM 1100</strain>
    </source>
</reference>
<keyword evidence="8" id="KW-1185">Reference proteome</keyword>
<dbReference type="SUPFAM" id="SSF103088">
    <property type="entry name" value="OmpA-like"/>
    <property type="match status" value="1"/>
</dbReference>
<evidence type="ECO:0000256" key="2">
    <source>
        <dbReference type="ARBA" id="ARBA00023136"/>
    </source>
</evidence>
<evidence type="ECO:0000313" key="8">
    <source>
        <dbReference type="Proteomes" id="UP000008461"/>
    </source>
</evidence>
<evidence type="ECO:0000256" key="4">
    <source>
        <dbReference type="PROSITE-ProRule" id="PRU00339"/>
    </source>
</evidence>
<dbReference type="InterPro" id="IPR006665">
    <property type="entry name" value="OmpA-like"/>
</dbReference>
<dbReference type="Gene3D" id="3.30.1330.60">
    <property type="entry name" value="OmpA-like domain"/>
    <property type="match status" value="1"/>
</dbReference>
<dbReference type="Pfam" id="PF13181">
    <property type="entry name" value="TPR_8"/>
    <property type="match status" value="3"/>
</dbReference>
<dbReference type="Pfam" id="PF00691">
    <property type="entry name" value="OmpA"/>
    <property type="match status" value="1"/>
</dbReference>
<organism evidence="7 8">
    <name type="scientific">Haliscomenobacter hydrossis (strain ATCC 27775 / DSM 1100 / LMG 10767 / O)</name>
    <dbReference type="NCBI Taxonomy" id="760192"/>
    <lineage>
        <taxon>Bacteria</taxon>
        <taxon>Pseudomonadati</taxon>
        <taxon>Bacteroidota</taxon>
        <taxon>Saprospiria</taxon>
        <taxon>Saprospirales</taxon>
        <taxon>Haliscomenobacteraceae</taxon>
        <taxon>Haliscomenobacter</taxon>
    </lineage>
</organism>
<dbReference type="InterPro" id="IPR050330">
    <property type="entry name" value="Bact_OuterMem_StrucFunc"/>
</dbReference>
<feature type="domain" description="OmpA-like" evidence="6">
    <location>
        <begin position="554"/>
        <end position="665"/>
    </location>
</feature>